<evidence type="ECO:0000256" key="3">
    <source>
        <dbReference type="ARBA" id="ARBA00022525"/>
    </source>
</evidence>
<evidence type="ECO:0000256" key="5">
    <source>
        <dbReference type="ARBA" id="ARBA00022737"/>
    </source>
</evidence>
<keyword evidence="2" id="KW-0134">Cell wall</keyword>
<keyword evidence="5" id="KW-0677">Repeat</keyword>
<comment type="similarity">
    <text evidence="6">Belongs to the PIR protein family.</text>
</comment>
<dbReference type="GO" id="GO:0005199">
    <property type="term" value="F:structural constituent of cell wall"/>
    <property type="evidence" value="ECO:0007669"/>
    <property type="project" value="InterPro"/>
</dbReference>
<feature type="domain" description="Cell wall mannoprotein PIR1-like C-terminal" evidence="9">
    <location>
        <begin position="57"/>
        <end position="134"/>
    </location>
</feature>
<proteinExistence type="inferred from homology"/>
<feature type="region of interest" description="Disordered" evidence="7">
    <location>
        <begin position="222"/>
        <end position="246"/>
    </location>
</feature>
<keyword evidence="11" id="KW-1185">Reference proteome</keyword>
<sequence>MKGSIAAVAAFAASASAACTSDYQGTFNIQTTALSSKRDALQKRACSGTPIISLKGGVLSDPTGRIGNVVSNHQFQFDPAPGQDGAIFTSGFQVCDGTTLSVGGSTTFYACASGSFSNLYDNSLPNPPAQCSKVQIMVVGCEGQVSTPVQASQKSDGQVVSTSVAQISDGQLQAATAATAVPTTIPLVTGKGTAPPASAPTGLPTVVAPYPIANFTGFPAGSTPSASAPGSPASTSGSGSSSGSGTTPFTGAAASMDVRWAHFGLAAFMVLVGATVL</sequence>
<dbReference type="PANTHER" id="PTHR47254">
    <property type="entry name" value="CELL WALL MANNOPROTEIN CIS3-RELATED"/>
    <property type="match status" value="1"/>
</dbReference>
<keyword evidence="3" id="KW-0964">Secreted</keyword>
<dbReference type="InterPro" id="IPR051153">
    <property type="entry name" value="Yeast_CWMannoprotein_PIR"/>
</dbReference>
<dbReference type="AlphaFoldDB" id="A0AA43QP35"/>
<evidence type="ECO:0000256" key="4">
    <source>
        <dbReference type="ARBA" id="ARBA00022729"/>
    </source>
</evidence>
<dbReference type="Pfam" id="PF22799">
    <property type="entry name" value="PIR1-like_C"/>
    <property type="match status" value="1"/>
</dbReference>
<dbReference type="Proteomes" id="UP001161017">
    <property type="component" value="Unassembled WGS sequence"/>
</dbReference>
<evidence type="ECO:0000256" key="7">
    <source>
        <dbReference type="SAM" id="MobiDB-lite"/>
    </source>
</evidence>
<accession>A0AA43QP35</accession>
<protein>
    <recommendedName>
        <fullName evidence="9">Cell wall mannoprotein PIR1-like C-terminal domain-containing protein</fullName>
    </recommendedName>
</protein>
<evidence type="ECO:0000256" key="8">
    <source>
        <dbReference type="SAM" id="SignalP"/>
    </source>
</evidence>
<dbReference type="GO" id="GO:0031505">
    <property type="term" value="P:fungal-type cell wall organization"/>
    <property type="evidence" value="ECO:0007669"/>
    <property type="project" value="UniProtKB-ARBA"/>
</dbReference>
<evidence type="ECO:0000256" key="1">
    <source>
        <dbReference type="ARBA" id="ARBA00004191"/>
    </source>
</evidence>
<evidence type="ECO:0000313" key="10">
    <source>
        <dbReference type="EMBL" id="MDI1490015.1"/>
    </source>
</evidence>
<dbReference type="PROSITE" id="PS51257">
    <property type="entry name" value="PROKAR_LIPOPROTEIN"/>
    <property type="match status" value="1"/>
</dbReference>
<dbReference type="InterPro" id="IPR000420">
    <property type="entry name" value="Yeast_PIR_rpt"/>
</dbReference>
<evidence type="ECO:0000256" key="6">
    <source>
        <dbReference type="ARBA" id="ARBA00038219"/>
    </source>
</evidence>
<evidence type="ECO:0000259" key="9">
    <source>
        <dbReference type="Pfam" id="PF22799"/>
    </source>
</evidence>
<dbReference type="PROSITE" id="PS50256">
    <property type="entry name" value="PIR_REPEAT_2"/>
    <property type="match status" value="1"/>
</dbReference>
<comment type="subcellular location">
    <subcellularLocation>
        <location evidence="1">Secreted</location>
        <location evidence="1">Cell wall</location>
    </subcellularLocation>
</comment>
<reference evidence="10" key="1">
    <citation type="journal article" date="2023" name="Genome Biol. Evol.">
        <title>First Whole Genome Sequence and Flow Cytometry Genome Size Data for the Lichen-Forming Fungus Ramalina farinacea (Ascomycota).</title>
        <authorList>
            <person name="Llewellyn T."/>
            <person name="Mian S."/>
            <person name="Hill R."/>
            <person name="Leitch I.J."/>
            <person name="Gaya E."/>
        </authorList>
    </citation>
    <scope>NUCLEOTIDE SEQUENCE</scope>
    <source>
        <strain evidence="10">LIQ254RAFAR</strain>
    </source>
</reference>
<feature type="signal peptide" evidence="8">
    <location>
        <begin position="1"/>
        <end position="17"/>
    </location>
</feature>
<evidence type="ECO:0000313" key="11">
    <source>
        <dbReference type="Proteomes" id="UP001161017"/>
    </source>
</evidence>
<dbReference type="EMBL" id="JAPUFD010000011">
    <property type="protein sequence ID" value="MDI1490015.1"/>
    <property type="molecule type" value="Genomic_DNA"/>
</dbReference>
<gene>
    <name evidence="10" type="ORF">OHK93_001214</name>
</gene>
<dbReference type="PANTHER" id="PTHR47254:SF1">
    <property type="entry name" value="CELL WALL MANNOPROTEIN CIS3-RELATED"/>
    <property type="match status" value="1"/>
</dbReference>
<comment type="caution">
    <text evidence="10">The sequence shown here is derived from an EMBL/GenBank/DDBJ whole genome shotgun (WGS) entry which is preliminary data.</text>
</comment>
<dbReference type="GO" id="GO:0009277">
    <property type="term" value="C:fungal-type cell wall"/>
    <property type="evidence" value="ECO:0007669"/>
    <property type="project" value="TreeGrafter"/>
</dbReference>
<dbReference type="InterPro" id="IPR054508">
    <property type="entry name" value="PIR1-like_C"/>
</dbReference>
<name>A0AA43QP35_9LECA</name>
<evidence type="ECO:0000256" key="2">
    <source>
        <dbReference type="ARBA" id="ARBA00022512"/>
    </source>
</evidence>
<keyword evidence="4 8" id="KW-0732">Signal</keyword>
<feature type="chain" id="PRO_5041366564" description="Cell wall mannoprotein PIR1-like C-terminal domain-containing protein" evidence="8">
    <location>
        <begin position="18"/>
        <end position="277"/>
    </location>
</feature>
<organism evidence="10 11">
    <name type="scientific">Ramalina farinacea</name>
    <dbReference type="NCBI Taxonomy" id="258253"/>
    <lineage>
        <taxon>Eukaryota</taxon>
        <taxon>Fungi</taxon>
        <taxon>Dikarya</taxon>
        <taxon>Ascomycota</taxon>
        <taxon>Pezizomycotina</taxon>
        <taxon>Lecanoromycetes</taxon>
        <taxon>OSLEUM clade</taxon>
        <taxon>Lecanoromycetidae</taxon>
        <taxon>Lecanorales</taxon>
        <taxon>Lecanorineae</taxon>
        <taxon>Ramalinaceae</taxon>
        <taxon>Ramalina</taxon>
    </lineage>
</organism>